<accession>A0ABS7TH89</accession>
<evidence type="ECO:0000313" key="1">
    <source>
        <dbReference type="EMBL" id="MBZ4187208.1"/>
    </source>
</evidence>
<dbReference type="RefSeq" id="WP_223629874.1">
    <property type="nucleotide sequence ID" value="NZ_JAIQDJ010000027.1"/>
</dbReference>
<comment type="caution">
    <text evidence="1">The sequence shown here is derived from an EMBL/GenBank/DDBJ whole genome shotgun (WGS) entry which is preliminary data.</text>
</comment>
<feature type="non-terminal residue" evidence="1">
    <location>
        <position position="1"/>
    </location>
</feature>
<organism evidence="1 2">
    <name type="scientific">Thermomonas beijingensis</name>
    <dbReference type="NCBI Taxonomy" id="2872701"/>
    <lineage>
        <taxon>Bacteria</taxon>
        <taxon>Pseudomonadati</taxon>
        <taxon>Pseudomonadota</taxon>
        <taxon>Gammaproteobacteria</taxon>
        <taxon>Lysobacterales</taxon>
        <taxon>Lysobacteraceae</taxon>
        <taxon>Thermomonas</taxon>
    </lineage>
</organism>
<name>A0ABS7TH89_9GAMM</name>
<keyword evidence="2" id="KW-1185">Reference proteome</keyword>
<evidence type="ECO:0000313" key="2">
    <source>
        <dbReference type="Proteomes" id="UP001430290"/>
    </source>
</evidence>
<dbReference type="Proteomes" id="UP001430290">
    <property type="component" value="Unassembled WGS sequence"/>
</dbReference>
<dbReference type="EMBL" id="JAIQDJ010000027">
    <property type="protein sequence ID" value="MBZ4187208.1"/>
    <property type="molecule type" value="Genomic_DNA"/>
</dbReference>
<protein>
    <recommendedName>
        <fullName evidence="3">Integron gene cassette protein</fullName>
    </recommendedName>
</protein>
<reference evidence="1" key="1">
    <citation type="submission" date="2021-09" db="EMBL/GenBank/DDBJ databases">
        <authorList>
            <person name="Wu T."/>
            <person name="Guo S.Z."/>
        </authorList>
    </citation>
    <scope>NUCLEOTIDE SEQUENCE</scope>
    <source>
        <strain evidence="1">RSS-23</strain>
    </source>
</reference>
<evidence type="ECO:0008006" key="3">
    <source>
        <dbReference type="Google" id="ProtNLM"/>
    </source>
</evidence>
<gene>
    <name evidence="1" type="ORF">K7B09_12840</name>
</gene>
<sequence length="215" mass="23338">LQPNSSFKPTPLHGIVLSFGVRLLSLRLHLVAARLNSGVRLHMKIFAILLIISCTGCSKALNDLEAAFATEKPPIGNEAAVRSISITGLKKGDFTVFRDGSDVRLTPNAIRIDLPGKAPISIPASEVRGCTMVCFGGEKWNVDLLIPKAGASVSFEHSKEVYEWCWDNKLPIISGEATRNWLYLGKPLPTREALSDTVASRVAYDTQAKSACNGY</sequence>
<proteinExistence type="predicted"/>